<evidence type="ECO:0000256" key="4">
    <source>
        <dbReference type="ARBA" id="ARBA00023136"/>
    </source>
</evidence>
<evidence type="ECO:0000256" key="3">
    <source>
        <dbReference type="ARBA" id="ARBA00022989"/>
    </source>
</evidence>
<accession>A0ABV9S309</accession>
<organism evidence="7 8">
    <name type="scientific">Actinophytocola glycyrrhizae</name>
    <dbReference type="NCBI Taxonomy" id="2044873"/>
    <lineage>
        <taxon>Bacteria</taxon>
        <taxon>Bacillati</taxon>
        <taxon>Actinomycetota</taxon>
        <taxon>Actinomycetes</taxon>
        <taxon>Pseudonocardiales</taxon>
        <taxon>Pseudonocardiaceae</taxon>
    </lineage>
</organism>
<feature type="transmembrane region" description="Helical" evidence="5">
    <location>
        <begin position="166"/>
        <end position="189"/>
    </location>
</feature>
<feature type="domain" description="RDD" evidence="6">
    <location>
        <begin position="78"/>
        <end position="189"/>
    </location>
</feature>
<evidence type="ECO:0000256" key="5">
    <source>
        <dbReference type="SAM" id="Phobius"/>
    </source>
</evidence>
<proteinExistence type="predicted"/>
<comment type="caution">
    <text evidence="7">The sequence shown here is derived from an EMBL/GenBank/DDBJ whole genome shotgun (WGS) entry which is preliminary data.</text>
</comment>
<dbReference type="Proteomes" id="UP001595859">
    <property type="component" value="Unassembled WGS sequence"/>
</dbReference>
<sequence length="218" mass="22645">MRANYGQRSARSTLYDAHGTGCVLASRALINGEHMTVPRPSRQIPVQEHAGAQVEQVLGPQIAKRLGAFRNGVLYVEAGGWARFLAWLVDVIVSVLGMAVGFIVAAGVGQAADLGNGTVTLIAIAILFLSPLLYGGLCYRNGRALGAVLTGTRLVRTKDGGRIGGWASWAMLVRVLFPLLVIGAIIGALGGGGPVSGGSDRVSVDPRAIRQLHAAGIT</sequence>
<evidence type="ECO:0000313" key="7">
    <source>
        <dbReference type="EMBL" id="MFC4856042.1"/>
    </source>
</evidence>
<gene>
    <name evidence="7" type="ORF">ACFPCV_21260</name>
</gene>
<evidence type="ECO:0000313" key="8">
    <source>
        <dbReference type="Proteomes" id="UP001595859"/>
    </source>
</evidence>
<evidence type="ECO:0000259" key="6">
    <source>
        <dbReference type="Pfam" id="PF06271"/>
    </source>
</evidence>
<keyword evidence="2 5" id="KW-0812">Transmembrane</keyword>
<reference evidence="8" key="1">
    <citation type="journal article" date="2019" name="Int. J. Syst. Evol. Microbiol.">
        <title>The Global Catalogue of Microorganisms (GCM) 10K type strain sequencing project: providing services to taxonomists for standard genome sequencing and annotation.</title>
        <authorList>
            <consortium name="The Broad Institute Genomics Platform"/>
            <consortium name="The Broad Institute Genome Sequencing Center for Infectious Disease"/>
            <person name="Wu L."/>
            <person name="Ma J."/>
        </authorList>
    </citation>
    <scope>NUCLEOTIDE SEQUENCE [LARGE SCALE GENOMIC DNA]</scope>
    <source>
        <strain evidence="8">ZS-22-S1</strain>
    </source>
</reference>
<keyword evidence="8" id="KW-1185">Reference proteome</keyword>
<keyword evidence="3 5" id="KW-1133">Transmembrane helix</keyword>
<dbReference type="InterPro" id="IPR010432">
    <property type="entry name" value="RDD"/>
</dbReference>
<evidence type="ECO:0000256" key="1">
    <source>
        <dbReference type="ARBA" id="ARBA00004141"/>
    </source>
</evidence>
<dbReference type="EMBL" id="JBHSIS010000009">
    <property type="protein sequence ID" value="MFC4856042.1"/>
    <property type="molecule type" value="Genomic_DNA"/>
</dbReference>
<keyword evidence="4 5" id="KW-0472">Membrane</keyword>
<protein>
    <submittedName>
        <fullName evidence="7">RDD family protein</fullName>
    </submittedName>
</protein>
<feature type="transmembrane region" description="Helical" evidence="5">
    <location>
        <begin position="84"/>
        <end position="108"/>
    </location>
</feature>
<evidence type="ECO:0000256" key="2">
    <source>
        <dbReference type="ARBA" id="ARBA00022692"/>
    </source>
</evidence>
<name>A0ABV9S309_9PSEU</name>
<comment type="subcellular location">
    <subcellularLocation>
        <location evidence="1">Membrane</location>
        <topology evidence="1">Multi-pass membrane protein</topology>
    </subcellularLocation>
</comment>
<feature type="transmembrane region" description="Helical" evidence="5">
    <location>
        <begin position="114"/>
        <end position="134"/>
    </location>
</feature>
<dbReference type="Pfam" id="PF06271">
    <property type="entry name" value="RDD"/>
    <property type="match status" value="1"/>
</dbReference>